<protein>
    <submittedName>
        <fullName evidence="1">Uncharacterized protein</fullName>
    </submittedName>
</protein>
<keyword evidence="2" id="KW-1185">Reference proteome</keyword>
<evidence type="ECO:0000313" key="2">
    <source>
        <dbReference type="Proteomes" id="UP000836387"/>
    </source>
</evidence>
<dbReference type="Proteomes" id="UP000836387">
    <property type="component" value="Unassembled WGS sequence"/>
</dbReference>
<dbReference type="EMBL" id="CADEHS020000145">
    <property type="protein sequence ID" value="CAG9950101.1"/>
    <property type="molecule type" value="Genomic_DNA"/>
</dbReference>
<organism evidence="1 2">
    <name type="scientific">Clonostachys rosea f. rosea IK726</name>
    <dbReference type="NCBI Taxonomy" id="1349383"/>
    <lineage>
        <taxon>Eukaryota</taxon>
        <taxon>Fungi</taxon>
        <taxon>Dikarya</taxon>
        <taxon>Ascomycota</taxon>
        <taxon>Pezizomycotina</taxon>
        <taxon>Sordariomycetes</taxon>
        <taxon>Hypocreomycetidae</taxon>
        <taxon>Hypocreales</taxon>
        <taxon>Bionectriaceae</taxon>
        <taxon>Clonostachys</taxon>
    </lineage>
</organism>
<comment type="caution">
    <text evidence="1">The sequence shown here is derived from an EMBL/GenBank/DDBJ whole genome shotgun (WGS) entry which is preliminary data.</text>
</comment>
<proteinExistence type="predicted"/>
<accession>A0ACA9U9T1</accession>
<evidence type="ECO:0000313" key="1">
    <source>
        <dbReference type="EMBL" id="CAG9950101.1"/>
    </source>
</evidence>
<reference evidence="1" key="1">
    <citation type="submission" date="2020-04" db="EMBL/GenBank/DDBJ databases">
        <authorList>
            <person name="Broberg M."/>
        </authorList>
    </citation>
    <scope>NUCLEOTIDE SEQUENCE</scope>
</reference>
<gene>
    <name evidence="1" type="ORF">CRV2_00020987</name>
</gene>
<reference evidence="1" key="2">
    <citation type="submission" date="2021-10" db="EMBL/GenBank/DDBJ databases">
        <authorList>
            <person name="Piombo E."/>
        </authorList>
    </citation>
    <scope>NUCLEOTIDE SEQUENCE</scope>
</reference>
<sequence length="553" mass="62723">MASIPPAPDPALAAVFEVSDDIELYIRIDEAEREQAVDCTYRPTKPAAKTRGTCFDPFSVEPIRQPQIKELPSTPFLPATKHISSDGVYTLLGTLIYMGNHREKRVRDHWGTSEPGEIKPIHPIARFMSHETFEQLYHAFRPYDPRGSYEGSFDRIFEWSEAMQAASLRYWAPGFKIWAVAEAGYFLQWLPHLPRKVFDSIGDNKRRTRKRKRDDEHSLNPTQAVVVDLIKRLPPAIYHVFLDNLFSSPDLFTVLRALNIGATGTCRINSGIFNRLVQLKKADTNGKLPWHWGQIETVPTPNNKVDQAGNELPSKSPTNSFLGQSNRLEGYALVLLLSTVYEGTEFTTRIRKRPTTTHARARAIKHFFGAEPVKEARLLSAAADYNDHMGAVDRGDQLRQQEGLEHRICKGPWRALAWGFLLETALTNSFLLQKNGQPNWKPLRTLHEWREQISGDLLRTYGHNGGLRQRNRAGDTATAISQHKRVHRGKSAACLGCKGVRYDEVRPRKKPLTTAGSGSLNRKQPVKTRSGCETCNVAICTSQYCWDFYHRLN</sequence>
<name>A0ACA9U9T1_BIOOC</name>